<sequence length="336" mass="37868">MYRRSLLGLIAVAVLATLSVLARPSVEPGPEPFRAPDATAAAGPPPAFGAYVGYGSDAVRRVAQLGTWLGRTSAPRVGHVYLPGDRWSNIEGAPGYLELWARWRRARPDRLFVLNVPMLERTEAHLSDDVVRGELRRGAAGRYDGHFRTLAERLVRLGVPDTVVVLGWEMNGDTYTHRCGPDPQAWQRYWRSVVTAMRSVPGQRFRFDFTPSRGRDAVPWTECYPGDDVVDIVGMDAYDQPEGLSFAGQVTEPYGLRDQVRFARAHGKPVSYPEWGLYRNGDNPAYMRGMLDWFARQRPLYQTISDYCPHGVWRCPGNPEASDVYRSWLGDDREPR</sequence>
<protein>
    <recommendedName>
        <fullName evidence="4">GH26 domain-containing protein</fullName>
    </recommendedName>
</protein>
<dbReference type="OrthoDB" id="3684589at2"/>
<accession>A0A5N8VFQ2</accession>
<evidence type="ECO:0000256" key="1">
    <source>
        <dbReference type="ARBA" id="ARBA00022801"/>
    </source>
</evidence>
<evidence type="ECO:0000256" key="2">
    <source>
        <dbReference type="ARBA" id="ARBA00023295"/>
    </source>
</evidence>
<feature type="active site" description="Nucleophile" evidence="3">
    <location>
        <position position="274"/>
    </location>
</feature>
<dbReference type="InterPro" id="IPR022790">
    <property type="entry name" value="GH26_dom"/>
</dbReference>
<dbReference type="GO" id="GO:0004553">
    <property type="term" value="F:hydrolase activity, hydrolyzing O-glycosyl compounds"/>
    <property type="evidence" value="ECO:0007669"/>
    <property type="project" value="InterPro"/>
</dbReference>
<dbReference type="PROSITE" id="PS51764">
    <property type="entry name" value="GH26"/>
    <property type="match status" value="1"/>
</dbReference>
<proteinExistence type="inferred from homology"/>
<feature type="domain" description="GH26" evidence="4">
    <location>
        <begin position="27"/>
        <end position="336"/>
    </location>
</feature>
<feature type="active site" description="Proton donor" evidence="3">
    <location>
        <position position="169"/>
    </location>
</feature>
<organism evidence="5 6">
    <name type="scientific">Streptomyces adustus</name>
    <dbReference type="NCBI Taxonomy" id="1609272"/>
    <lineage>
        <taxon>Bacteria</taxon>
        <taxon>Bacillati</taxon>
        <taxon>Actinomycetota</taxon>
        <taxon>Actinomycetes</taxon>
        <taxon>Kitasatosporales</taxon>
        <taxon>Streptomycetaceae</taxon>
        <taxon>Streptomyces</taxon>
    </lineage>
</organism>
<gene>
    <name evidence="5" type="ORF">FNH09_23230</name>
</gene>
<dbReference type="Proteomes" id="UP000325849">
    <property type="component" value="Unassembled WGS sequence"/>
</dbReference>
<dbReference type="SUPFAM" id="SSF51445">
    <property type="entry name" value="(Trans)glycosidases"/>
    <property type="match status" value="1"/>
</dbReference>
<name>A0A5N8VFQ2_9ACTN</name>
<comment type="similarity">
    <text evidence="3">Belongs to the glycosyl hydrolase 26 family.</text>
</comment>
<dbReference type="EMBL" id="VJZD01000097">
    <property type="protein sequence ID" value="MPY34051.1"/>
    <property type="molecule type" value="Genomic_DNA"/>
</dbReference>
<dbReference type="Pfam" id="PF02156">
    <property type="entry name" value="Glyco_hydro_26"/>
    <property type="match status" value="1"/>
</dbReference>
<evidence type="ECO:0000313" key="6">
    <source>
        <dbReference type="Proteomes" id="UP000325849"/>
    </source>
</evidence>
<dbReference type="Gene3D" id="3.20.20.80">
    <property type="entry name" value="Glycosidases"/>
    <property type="match status" value="1"/>
</dbReference>
<keyword evidence="1 3" id="KW-0378">Hydrolase</keyword>
<dbReference type="AlphaFoldDB" id="A0A5N8VFQ2"/>
<dbReference type="RefSeq" id="WP_152891103.1">
    <property type="nucleotide sequence ID" value="NZ_VJZD01000097.1"/>
</dbReference>
<evidence type="ECO:0000313" key="5">
    <source>
        <dbReference type="EMBL" id="MPY34051.1"/>
    </source>
</evidence>
<evidence type="ECO:0000256" key="3">
    <source>
        <dbReference type="PROSITE-ProRule" id="PRU01100"/>
    </source>
</evidence>
<comment type="caution">
    <text evidence="5">The sequence shown here is derived from an EMBL/GenBank/DDBJ whole genome shotgun (WGS) entry which is preliminary data.</text>
</comment>
<dbReference type="InterPro" id="IPR017853">
    <property type="entry name" value="GH"/>
</dbReference>
<reference evidence="5 6" key="1">
    <citation type="submission" date="2019-07" db="EMBL/GenBank/DDBJ databases">
        <title>New species of Amycolatopsis and Streptomyces.</title>
        <authorList>
            <person name="Duangmal K."/>
            <person name="Teo W.F.A."/>
            <person name="Lipun K."/>
        </authorList>
    </citation>
    <scope>NUCLEOTIDE SEQUENCE [LARGE SCALE GENOMIC DNA]</scope>
    <source>
        <strain evidence="5 6">NBRC 109810</strain>
    </source>
</reference>
<keyword evidence="6" id="KW-1185">Reference proteome</keyword>
<keyword evidence="2 3" id="KW-0326">Glycosidase</keyword>
<evidence type="ECO:0000259" key="4">
    <source>
        <dbReference type="PROSITE" id="PS51764"/>
    </source>
</evidence>